<dbReference type="EMBL" id="JAAZWO010000003">
    <property type="protein sequence ID" value="MBC2396901.1"/>
    <property type="molecule type" value="Genomic_DNA"/>
</dbReference>
<dbReference type="Proteomes" id="UP000563151">
    <property type="component" value="Unassembled WGS sequence"/>
</dbReference>
<proteinExistence type="predicted"/>
<accession>A0A923E8Y5</accession>
<evidence type="ECO:0000259" key="1">
    <source>
        <dbReference type="Pfam" id="PF13482"/>
    </source>
</evidence>
<dbReference type="Pfam" id="PF13482">
    <property type="entry name" value="RNase_H_2"/>
    <property type="match status" value="1"/>
</dbReference>
<dbReference type="InterPro" id="IPR036397">
    <property type="entry name" value="RNaseH_sf"/>
</dbReference>
<keyword evidence="3" id="KW-1185">Reference proteome</keyword>
<dbReference type="AlphaFoldDB" id="A0A923E8Y5"/>
<feature type="domain" description="YprB ribonuclease H-like" evidence="1">
    <location>
        <begin position="26"/>
        <end position="194"/>
    </location>
</feature>
<dbReference type="Gene3D" id="3.30.420.10">
    <property type="entry name" value="Ribonuclease H-like superfamily/Ribonuclease H"/>
    <property type="match status" value="1"/>
</dbReference>
<sequence length="265" mass="31732">MIIRENIQQVSIEYEIFHKYKMDTLAYFDIETTGFDKEENNIILISLGWYLDNERFSVKQYYAEDLTDEKFILEVFGRDIEKFSIWCSYNGIAFDEPFIKHRLQRYELTFNMPNEHVDLYRLIRPYYKQLGMNRCNLKTVEKFVGIEREDTIDGGVSVELYNRYLQTLNEDLREKIMLHNYEDVLNLPKLFNIIYKVEKSDYIVREDAVTQKQIKYLSFLLKKNNINLNSDLKKISKKAASRVIDSILKGINDKDKLEELIKNSY</sequence>
<dbReference type="RefSeq" id="WP_035144639.1">
    <property type="nucleotide sequence ID" value="NZ_JAAZWO010000003.1"/>
</dbReference>
<gene>
    <name evidence="2" type="ORF">HGG79_03765</name>
</gene>
<comment type="caution">
    <text evidence="2">The sequence shown here is derived from an EMBL/GenBank/DDBJ whole genome shotgun (WGS) entry which is preliminary data.</text>
</comment>
<evidence type="ECO:0000313" key="2">
    <source>
        <dbReference type="EMBL" id="MBC2396901.1"/>
    </source>
</evidence>
<reference evidence="2 3" key="1">
    <citation type="submission" date="2020-04" db="EMBL/GenBank/DDBJ databases">
        <title>Genomic insights into acetone-butanol-ethanol (ABE) fermentation by sequencing solventogenic clostridia strains.</title>
        <authorList>
            <person name="Brown S."/>
        </authorList>
    </citation>
    <scope>NUCLEOTIDE SEQUENCE [LARGE SCALE GENOMIC DNA]</scope>
    <source>
        <strain evidence="2 3">DJ011</strain>
    </source>
</reference>
<dbReference type="PANTHER" id="PTHR38462:SF1">
    <property type="entry name" value="YPRB RIBONUCLEASE H-LIKE DOMAIN-CONTAINING PROTEIN"/>
    <property type="match status" value="1"/>
</dbReference>
<organism evidence="2 3">
    <name type="scientific">Clostridium tetanomorphum</name>
    <dbReference type="NCBI Taxonomy" id="1553"/>
    <lineage>
        <taxon>Bacteria</taxon>
        <taxon>Bacillati</taxon>
        <taxon>Bacillota</taxon>
        <taxon>Clostridia</taxon>
        <taxon>Eubacteriales</taxon>
        <taxon>Clostridiaceae</taxon>
        <taxon>Clostridium</taxon>
    </lineage>
</organism>
<dbReference type="InterPro" id="IPR012337">
    <property type="entry name" value="RNaseH-like_sf"/>
</dbReference>
<protein>
    <recommendedName>
        <fullName evidence="1">YprB ribonuclease H-like domain-containing protein</fullName>
    </recommendedName>
</protein>
<dbReference type="SUPFAM" id="SSF53098">
    <property type="entry name" value="Ribonuclease H-like"/>
    <property type="match status" value="1"/>
</dbReference>
<dbReference type="InterPro" id="IPR038720">
    <property type="entry name" value="YprB_RNase_H-like_dom"/>
</dbReference>
<name>A0A923E8Y5_CLOTT</name>
<evidence type="ECO:0000313" key="3">
    <source>
        <dbReference type="Proteomes" id="UP000563151"/>
    </source>
</evidence>
<dbReference type="PANTHER" id="PTHR38462">
    <property type="entry name" value="EXONUCLEASE-LIKE PROTEIN"/>
    <property type="match status" value="1"/>
</dbReference>
<dbReference type="GO" id="GO:0003676">
    <property type="term" value="F:nucleic acid binding"/>
    <property type="evidence" value="ECO:0007669"/>
    <property type="project" value="InterPro"/>
</dbReference>